<dbReference type="Proteomes" id="UP001270053">
    <property type="component" value="Unassembled WGS sequence"/>
</dbReference>
<sequence>MKTKLNLNLFTANYFILCLVILLLNDFYLKYEFSNFITGKLSDFTCLFIFPYFISVFFSNKTKEIYIFTFLFFIFWKLEISEQFIKLISQITDFAFHRTVDLTDLIALSILPISYHYFHKKNQEQKENKNKNFALNSLIGVITIYSFLADTNPRQETKVKIKSEKEFTIQISKKQILNNLITSETNILETDSLFTITFDVPEYRAEATTKIRIIKADEKNTIFKIDSISEVLVTGRLFFGISQSNIDGCEKMNASEYEENFKTNCIDIITNVRKTEYPTYYAYKTE</sequence>
<comment type="caution">
    <text evidence="3">The sequence shown here is derived from an EMBL/GenBank/DDBJ whole genome shotgun (WGS) entry which is preliminary data.</text>
</comment>
<feature type="transmembrane region" description="Helical" evidence="1">
    <location>
        <begin position="102"/>
        <end position="118"/>
    </location>
</feature>
<keyword evidence="5" id="KW-1185">Reference proteome</keyword>
<organism evidence="3 4">
    <name type="scientific">Flavobacterium flavipigmentatum</name>
    <dbReference type="NCBI Taxonomy" id="2893884"/>
    <lineage>
        <taxon>Bacteria</taxon>
        <taxon>Pseudomonadati</taxon>
        <taxon>Bacteroidota</taxon>
        <taxon>Flavobacteriia</taxon>
        <taxon>Flavobacteriales</taxon>
        <taxon>Flavobacteriaceae</taxon>
        <taxon>Flavobacterium</taxon>
    </lineage>
</organism>
<keyword evidence="1" id="KW-1133">Transmembrane helix</keyword>
<feature type="transmembrane region" description="Helical" evidence="1">
    <location>
        <begin position="12"/>
        <end position="29"/>
    </location>
</feature>
<protein>
    <submittedName>
        <fullName evidence="3">Uncharacterized protein</fullName>
    </submittedName>
</protein>
<dbReference type="EMBL" id="JAWXVH010000011">
    <property type="protein sequence ID" value="MDX6187241.1"/>
    <property type="molecule type" value="Genomic_DNA"/>
</dbReference>
<feature type="transmembrane region" description="Helical" evidence="1">
    <location>
        <begin position="41"/>
        <end position="59"/>
    </location>
</feature>
<evidence type="ECO:0000313" key="2">
    <source>
        <dbReference type="EMBL" id="MDX6183798.1"/>
    </source>
</evidence>
<feature type="transmembrane region" description="Helical" evidence="1">
    <location>
        <begin position="133"/>
        <end position="150"/>
    </location>
</feature>
<dbReference type="Proteomes" id="UP001278738">
    <property type="component" value="Unassembled WGS sequence"/>
</dbReference>
<evidence type="ECO:0000313" key="4">
    <source>
        <dbReference type="Proteomes" id="UP001270053"/>
    </source>
</evidence>
<evidence type="ECO:0000313" key="3">
    <source>
        <dbReference type="EMBL" id="MDX6187241.1"/>
    </source>
</evidence>
<dbReference type="AlphaFoldDB" id="A0AAJ2SF38"/>
<proteinExistence type="predicted"/>
<accession>A0AAJ2SF38</accession>
<feature type="transmembrane region" description="Helical" evidence="1">
    <location>
        <begin position="65"/>
        <end position="81"/>
    </location>
</feature>
<keyword evidence="1" id="KW-0472">Membrane</keyword>
<dbReference type="RefSeq" id="WP_229974202.1">
    <property type="nucleotide sequence ID" value="NZ_CP087133.1"/>
</dbReference>
<dbReference type="EMBL" id="JAWXVG010000010">
    <property type="protein sequence ID" value="MDX6183798.1"/>
    <property type="molecule type" value="Genomic_DNA"/>
</dbReference>
<gene>
    <name evidence="2" type="ORF">SGQ18_16670</name>
    <name evidence="3" type="ORF">SGQ44_15865</name>
</gene>
<evidence type="ECO:0000256" key="1">
    <source>
        <dbReference type="SAM" id="Phobius"/>
    </source>
</evidence>
<reference evidence="3 5" key="1">
    <citation type="submission" date="2023-11" db="EMBL/GenBank/DDBJ databases">
        <title>Unpublished Manusciprt.</title>
        <authorList>
            <person name="Saticioglu I.B."/>
            <person name="Ay H."/>
            <person name="Ajmi N."/>
            <person name="Altun S."/>
            <person name="Duman M."/>
        </authorList>
    </citation>
    <scope>NUCLEOTIDE SEQUENCE</scope>
    <source>
        <strain evidence="2 5">Fl-33</strain>
        <strain evidence="3">Fl-77</strain>
    </source>
</reference>
<name>A0AAJ2SF38_9FLAO</name>
<evidence type="ECO:0000313" key="5">
    <source>
        <dbReference type="Proteomes" id="UP001278738"/>
    </source>
</evidence>
<keyword evidence="1" id="KW-0812">Transmembrane</keyword>